<evidence type="ECO:0000259" key="3">
    <source>
        <dbReference type="Pfam" id="PF01370"/>
    </source>
</evidence>
<evidence type="ECO:0000313" key="4">
    <source>
        <dbReference type="EMBL" id="SIO96189.1"/>
    </source>
</evidence>
<reference evidence="4 5" key="1">
    <citation type="submission" date="2016-12" db="EMBL/GenBank/DDBJ databases">
        <authorList>
            <person name="Song W.-J."/>
            <person name="Kurnit D.M."/>
        </authorList>
    </citation>
    <scope>NUCLEOTIDE SEQUENCE [LARGE SCALE GENOMIC DNA]</scope>
    <source>
        <strain evidence="4 5">CECT 9026</strain>
    </source>
</reference>
<evidence type="ECO:0000256" key="1">
    <source>
        <dbReference type="ARBA" id="ARBA00004370"/>
    </source>
</evidence>
<accession>A0A1N6M9R4</accession>
<dbReference type="Pfam" id="PF01370">
    <property type="entry name" value="Epimerase"/>
    <property type="match status" value="1"/>
</dbReference>
<dbReference type="PANTHER" id="PTHR14097">
    <property type="entry name" value="OXIDOREDUCTASE HTATIP2"/>
    <property type="match status" value="1"/>
</dbReference>
<keyword evidence="2" id="KW-0472">Membrane</keyword>
<protein>
    <recommendedName>
        <fullName evidence="3">NAD-dependent epimerase/dehydratase domain-containing protein</fullName>
    </recommendedName>
</protein>
<comment type="subcellular location">
    <subcellularLocation>
        <location evidence="1">Membrane</location>
    </subcellularLocation>
</comment>
<gene>
    <name evidence="4" type="ORF">VSP9026_03971</name>
</gene>
<dbReference type="Proteomes" id="UP000184774">
    <property type="component" value="Unassembled WGS sequence"/>
</dbReference>
<dbReference type="SUPFAM" id="SSF51735">
    <property type="entry name" value="NAD(P)-binding Rossmann-fold domains"/>
    <property type="match status" value="1"/>
</dbReference>
<organism evidence="4 5">
    <name type="scientific">Vibrio spartinae</name>
    <dbReference type="NCBI Taxonomy" id="1918945"/>
    <lineage>
        <taxon>Bacteria</taxon>
        <taxon>Pseudomonadati</taxon>
        <taxon>Pseudomonadota</taxon>
        <taxon>Gammaproteobacteria</taxon>
        <taxon>Vibrionales</taxon>
        <taxon>Vibrionaceae</taxon>
        <taxon>Vibrio</taxon>
    </lineage>
</organism>
<dbReference type="AlphaFoldDB" id="A0A1N6M9R4"/>
<dbReference type="EMBL" id="FSSB01000028">
    <property type="protein sequence ID" value="SIO96189.1"/>
    <property type="molecule type" value="Genomic_DNA"/>
</dbReference>
<dbReference type="PANTHER" id="PTHR14097:SF7">
    <property type="entry name" value="OXIDOREDUCTASE HTATIP2"/>
    <property type="match status" value="1"/>
</dbReference>
<evidence type="ECO:0000313" key="5">
    <source>
        <dbReference type="Proteomes" id="UP000184774"/>
    </source>
</evidence>
<name>A0A1N6M9R4_9VIBR</name>
<dbReference type="GO" id="GO:0016020">
    <property type="term" value="C:membrane"/>
    <property type="evidence" value="ECO:0007669"/>
    <property type="project" value="UniProtKB-SubCell"/>
</dbReference>
<feature type="domain" description="NAD-dependent epimerase/dehydratase" evidence="3">
    <location>
        <begin position="62"/>
        <end position="169"/>
    </location>
</feature>
<dbReference type="InterPro" id="IPR001509">
    <property type="entry name" value="Epimerase_deHydtase"/>
</dbReference>
<proteinExistence type="predicted"/>
<dbReference type="InterPro" id="IPR036291">
    <property type="entry name" value="NAD(P)-bd_dom_sf"/>
</dbReference>
<evidence type="ECO:0000256" key="2">
    <source>
        <dbReference type="ARBA" id="ARBA00023136"/>
    </source>
</evidence>
<sequence length="271" mass="29640">MKPSTVLRFFKFAFIFLLQHYQPMEACVDYFYTQVQNFTGSTFLAETDVTTKEILMTGQRHIAIAGASGLVGNALLRTALDDPSIGEVHVLCRRPVKVSHPKLLEHQVDFQLIPPLPAIDEVYLAVGTTMHQAGSRAAFRAVDLAINLAVAQAALAAGAQRIGVVSAMAANPKSRFFYNRVKGELEQALTALSPDGLVIARPSMLLGDRQTLGQSVRLSETLTKYVSQAVRPLIPRDYRPIEAQKVARALLSHVPTASQTIILRSGEMQMA</sequence>
<dbReference type="Gene3D" id="3.40.50.720">
    <property type="entry name" value="NAD(P)-binding Rossmann-like Domain"/>
    <property type="match status" value="1"/>
</dbReference>